<sequence>MPSSCDFGSPCQIDPKESDEILPEGIIKDRNDENKIRLAWVNGEVLRSPPMLRYNRYLRRTYYYFDEFDAEGKIIRYLFCGEYPFILSTLDQLTKSGQISSAQKYNEYLRFCSMLNRIIQMQFLQNSIKIIYFNDYLGIDSTNCK</sequence>
<keyword evidence="2" id="KW-1185">Reference proteome</keyword>
<dbReference type="Gene3D" id="3.40.50.12100">
    <property type="entry name" value="Stimulator of interferon genes protein"/>
    <property type="match status" value="1"/>
</dbReference>
<gene>
    <name evidence="1" type="ORF">XAT740_LOCUS61925</name>
</gene>
<name>A0A816HH25_ADIRI</name>
<dbReference type="Proteomes" id="UP000663828">
    <property type="component" value="Unassembled WGS sequence"/>
</dbReference>
<evidence type="ECO:0000313" key="2">
    <source>
        <dbReference type="Proteomes" id="UP000663828"/>
    </source>
</evidence>
<dbReference type="AlphaFoldDB" id="A0A816HH25"/>
<protein>
    <submittedName>
        <fullName evidence="1">Uncharacterized protein</fullName>
    </submittedName>
</protein>
<comment type="caution">
    <text evidence="1">The sequence shown here is derived from an EMBL/GenBank/DDBJ whole genome shotgun (WGS) entry which is preliminary data.</text>
</comment>
<dbReference type="EMBL" id="CAJNOR010016805">
    <property type="protein sequence ID" value="CAF1685952.1"/>
    <property type="molecule type" value="Genomic_DNA"/>
</dbReference>
<dbReference type="InterPro" id="IPR038623">
    <property type="entry name" value="STING_C_sf"/>
</dbReference>
<reference evidence="1" key="1">
    <citation type="submission" date="2021-02" db="EMBL/GenBank/DDBJ databases">
        <authorList>
            <person name="Nowell W R."/>
        </authorList>
    </citation>
    <scope>NUCLEOTIDE SEQUENCE</scope>
</reference>
<organism evidence="1 2">
    <name type="scientific">Adineta ricciae</name>
    <name type="common">Rotifer</name>
    <dbReference type="NCBI Taxonomy" id="249248"/>
    <lineage>
        <taxon>Eukaryota</taxon>
        <taxon>Metazoa</taxon>
        <taxon>Spiralia</taxon>
        <taxon>Gnathifera</taxon>
        <taxon>Rotifera</taxon>
        <taxon>Eurotatoria</taxon>
        <taxon>Bdelloidea</taxon>
        <taxon>Adinetida</taxon>
        <taxon>Adinetidae</taxon>
        <taxon>Adineta</taxon>
    </lineage>
</organism>
<evidence type="ECO:0000313" key="1">
    <source>
        <dbReference type="EMBL" id="CAF1685952.1"/>
    </source>
</evidence>
<accession>A0A816HH25</accession>
<proteinExistence type="predicted"/>